<proteinExistence type="predicted"/>
<keyword evidence="3" id="KW-1003">Cell membrane</keyword>
<keyword evidence="5 7" id="KW-1133">Transmembrane helix</keyword>
<feature type="transmembrane region" description="Helical" evidence="7">
    <location>
        <begin position="52"/>
        <end position="74"/>
    </location>
</feature>
<evidence type="ECO:0000256" key="1">
    <source>
        <dbReference type="ARBA" id="ARBA00004651"/>
    </source>
</evidence>
<dbReference type="InterPro" id="IPR020846">
    <property type="entry name" value="MFS_dom"/>
</dbReference>
<evidence type="ECO:0000256" key="6">
    <source>
        <dbReference type="ARBA" id="ARBA00023136"/>
    </source>
</evidence>
<feature type="transmembrane region" description="Helical" evidence="7">
    <location>
        <begin position="380"/>
        <end position="401"/>
    </location>
</feature>
<feature type="transmembrane region" description="Helical" evidence="7">
    <location>
        <begin position="86"/>
        <end position="109"/>
    </location>
</feature>
<dbReference type="PROSITE" id="PS50850">
    <property type="entry name" value="MFS"/>
    <property type="match status" value="1"/>
</dbReference>
<dbReference type="InterPro" id="IPR036259">
    <property type="entry name" value="MFS_trans_sf"/>
</dbReference>
<dbReference type="Pfam" id="PF05977">
    <property type="entry name" value="MFS_3"/>
    <property type="match status" value="1"/>
</dbReference>
<dbReference type="InterPro" id="IPR010290">
    <property type="entry name" value="TM_effector"/>
</dbReference>
<keyword evidence="4 7" id="KW-0812">Transmembrane</keyword>
<keyword evidence="10" id="KW-1185">Reference proteome</keyword>
<dbReference type="SUPFAM" id="SSF103473">
    <property type="entry name" value="MFS general substrate transporter"/>
    <property type="match status" value="1"/>
</dbReference>
<dbReference type="RefSeq" id="WP_378037795.1">
    <property type="nucleotide sequence ID" value="NZ_JBHSIV010000023.1"/>
</dbReference>
<evidence type="ECO:0000313" key="9">
    <source>
        <dbReference type="EMBL" id="MFC5064452.1"/>
    </source>
</evidence>
<reference evidence="10" key="1">
    <citation type="journal article" date="2019" name="Int. J. Syst. Evol. Microbiol.">
        <title>The Global Catalogue of Microorganisms (GCM) 10K type strain sequencing project: providing services to taxonomists for standard genome sequencing and annotation.</title>
        <authorList>
            <consortium name="The Broad Institute Genomics Platform"/>
            <consortium name="The Broad Institute Genome Sequencing Center for Infectious Disease"/>
            <person name="Wu L."/>
            <person name="Ma J."/>
        </authorList>
    </citation>
    <scope>NUCLEOTIDE SEQUENCE [LARGE SCALE GENOMIC DNA]</scope>
    <source>
        <strain evidence="10">CGMCC 4.7093</strain>
    </source>
</reference>
<dbReference type="PANTHER" id="PTHR23513:SF11">
    <property type="entry name" value="STAPHYLOFERRIN A TRANSPORTER"/>
    <property type="match status" value="1"/>
</dbReference>
<feature type="transmembrane region" description="Helical" evidence="7">
    <location>
        <begin position="115"/>
        <end position="137"/>
    </location>
</feature>
<comment type="subcellular location">
    <subcellularLocation>
        <location evidence="1">Cell membrane</location>
        <topology evidence="1">Multi-pass membrane protein</topology>
    </subcellularLocation>
</comment>
<dbReference type="EMBL" id="JBHSIV010000023">
    <property type="protein sequence ID" value="MFC5064452.1"/>
    <property type="molecule type" value="Genomic_DNA"/>
</dbReference>
<evidence type="ECO:0000256" key="7">
    <source>
        <dbReference type="SAM" id="Phobius"/>
    </source>
</evidence>
<feature type="transmembrane region" description="Helical" evidence="7">
    <location>
        <begin position="264"/>
        <end position="282"/>
    </location>
</feature>
<comment type="caution">
    <text evidence="9">The sequence shown here is derived from an EMBL/GenBank/DDBJ whole genome shotgun (WGS) entry which is preliminary data.</text>
</comment>
<feature type="transmembrane region" description="Helical" evidence="7">
    <location>
        <begin position="231"/>
        <end position="252"/>
    </location>
</feature>
<feature type="transmembrane region" description="Helical" evidence="7">
    <location>
        <begin position="174"/>
        <end position="196"/>
    </location>
</feature>
<evidence type="ECO:0000256" key="2">
    <source>
        <dbReference type="ARBA" id="ARBA00022448"/>
    </source>
</evidence>
<dbReference type="Gene3D" id="1.20.1250.20">
    <property type="entry name" value="MFS general substrate transporter like domains"/>
    <property type="match status" value="1"/>
</dbReference>
<keyword evidence="2" id="KW-0813">Transport</keyword>
<evidence type="ECO:0000259" key="8">
    <source>
        <dbReference type="PROSITE" id="PS50850"/>
    </source>
</evidence>
<evidence type="ECO:0000256" key="5">
    <source>
        <dbReference type="ARBA" id="ARBA00022989"/>
    </source>
</evidence>
<dbReference type="CDD" id="cd06173">
    <property type="entry name" value="MFS_MefA_like"/>
    <property type="match status" value="1"/>
</dbReference>
<evidence type="ECO:0000256" key="4">
    <source>
        <dbReference type="ARBA" id="ARBA00022692"/>
    </source>
</evidence>
<sequence>MTTTAPPAPVSAWAPLARPAFRAIWIASLVSNLGTWMQTVGAQWLLVGGGSGSALVALVQSASSLPVLLLTLPAGVVAEFVDRRRMLLVVQLFQLLVAVALAVLTYLGATSPTVLLAFTFLLGCGAAAQMPAYQAFVPDLVPRAQLGPAAALGSIAVNLARAVGPAVAGALVPLLGVGGLFALNALSFTVFAVALLRAPSPPRAPGTRQAFLAGLEAGGRYVRHAPRVRRLVVRLLVFAAPANVLWALLALVAHDRLGLGASGYGLLLGAAGVGSVAGALLLPRVQHRVSATRILLGSGVLSGLSMLVVGTSGSTVVVFVALLPAGVAWIAVIAGLNSALQAFLPAWVRARALSIYQLVLFTTFAISAALWGALAGRIGVGATFVVAGVLLLVGAFTALRWPLLDADPGDRTTTDAWCAPEVALTPDVVAAPVVVRVGYRVATAHHDEFLAAVDRLRDSRRRTGATDWSLARDAGEADAFVEEFTLPSWDEYTRQQRERLTGYDREALDRVTALAEHVDEPATTFVVRH</sequence>
<feature type="transmembrane region" description="Helical" evidence="7">
    <location>
        <begin position="327"/>
        <end position="348"/>
    </location>
</feature>
<feature type="transmembrane region" description="Helical" evidence="7">
    <location>
        <begin position="23"/>
        <end position="46"/>
    </location>
</feature>
<evidence type="ECO:0000313" key="10">
    <source>
        <dbReference type="Proteomes" id="UP001595947"/>
    </source>
</evidence>
<feature type="transmembrane region" description="Helical" evidence="7">
    <location>
        <begin position="294"/>
        <end position="321"/>
    </location>
</feature>
<accession>A0ABV9YS31</accession>
<protein>
    <submittedName>
        <fullName evidence="9">MFS transporter</fullName>
    </submittedName>
</protein>
<organism evidence="9 10">
    <name type="scientific">Actinomycetospora atypica</name>
    <dbReference type="NCBI Taxonomy" id="1290095"/>
    <lineage>
        <taxon>Bacteria</taxon>
        <taxon>Bacillati</taxon>
        <taxon>Actinomycetota</taxon>
        <taxon>Actinomycetes</taxon>
        <taxon>Pseudonocardiales</taxon>
        <taxon>Pseudonocardiaceae</taxon>
        <taxon>Actinomycetospora</taxon>
    </lineage>
</organism>
<feature type="transmembrane region" description="Helical" evidence="7">
    <location>
        <begin position="355"/>
        <end position="374"/>
    </location>
</feature>
<gene>
    <name evidence="9" type="ORF">ACFPBZ_19675</name>
</gene>
<evidence type="ECO:0000256" key="3">
    <source>
        <dbReference type="ARBA" id="ARBA00022475"/>
    </source>
</evidence>
<dbReference type="PANTHER" id="PTHR23513">
    <property type="entry name" value="INTEGRAL MEMBRANE EFFLUX PROTEIN-RELATED"/>
    <property type="match status" value="1"/>
</dbReference>
<name>A0ABV9YS31_9PSEU</name>
<dbReference type="Proteomes" id="UP001595947">
    <property type="component" value="Unassembled WGS sequence"/>
</dbReference>
<keyword evidence="6 7" id="KW-0472">Membrane</keyword>
<feature type="domain" description="Major facilitator superfamily (MFS) profile" evidence="8">
    <location>
        <begin position="20"/>
        <end position="406"/>
    </location>
</feature>